<gene>
    <name evidence="1" type="ORF">APZ42_030498</name>
</gene>
<reference evidence="1 2" key="1">
    <citation type="submission" date="2016-03" db="EMBL/GenBank/DDBJ databases">
        <title>EvidentialGene: Evidence-directed Construction of Genes on Genomes.</title>
        <authorList>
            <person name="Gilbert D.G."/>
            <person name="Choi J.-H."/>
            <person name="Mockaitis K."/>
            <person name="Colbourne J."/>
            <person name="Pfrender M."/>
        </authorList>
    </citation>
    <scope>NUCLEOTIDE SEQUENCE [LARGE SCALE GENOMIC DNA]</scope>
    <source>
        <strain evidence="1 2">Xinb3</strain>
        <tissue evidence="1">Complete organism</tissue>
    </source>
</reference>
<organism evidence="1 2">
    <name type="scientific">Daphnia magna</name>
    <dbReference type="NCBI Taxonomy" id="35525"/>
    <lineage>
        <taxon>Eukaryota</taxon>
        <taxon>Metazoa</taxon>
        <taxon>Ecdysozoa</taxon>
        <taxon>Arthropoda</taxon>
        <taxon>Crustacea</taxon>
        <taxon>Branchiopoda</taxon>
        <taxon>Diplostraca</taxon>
        <taxon>Cladocera</taxon>
        <taxon>Anomopoda</taxon>
        <taxon>Daphniidae</taxon>
        <taxon>Daphnia</taxon>
    </lineage>
</organism>
<evidence type="ECO:0000313" key="1">
    <source>
        <dbReference type="EMBL" id="KZS06006.1"/>
    </source>
</evidence>
<sequence>MRHTQEKRGEYEKILSISSPSFTSSFFLLKCQSQCNEMCIPVRRQTVETATPFRRLMAMTDRSGVQGGSRFASLLHS</sequence>
<dbReference type="AlphaFoldDB" id="A0A164NJA5"/>
<protein>
    <submittedName>
        <fullName evidence="1">Uncharacterized protein</fullName>
    </submittedName>
</protein>
<dbReference type="EMBL" id="LRGB01002849">
    <property type="protein sequence ID" value="KZS06006.1"/>
    <property type="molecule type" value="Genomic_DNA"/>
</dbReference>
<accession>A0A164NJA5</accession>
<proteinExistence type="predicted"/>
<comment type="caution">
    <text evidence="1">The sequence shown here is derived from an EMBL/GenBank/DDBJ whole genome shotgun (WGS) entry which is preliminary data.</text>
</comment>
<dbReference type="Proteomes" id="UP000076858">
    <property type="component" value="Unassembled WGS sequence"/>
</dbReference>
<name>A0A164NJA5_9CRUS</name>
<evidence type="ECO:0000313" key="2">
    <source>
        <dbReference type="Proteomes" id="UP000076858"/>
    </source>
</evidence>
<keyword evidence="2" id="KW-1185">Reference proteome</keyword>